<dbReference type="Proteomes" id="UP000034207">
    <property type="component" value="Unassembled WGS sequence"/>
</dbReference>
<keyword evidence="1" id="KW-0812">Transmembrane</keyword>
<evidence type="ECO:0000313" key="3">
    <source>
        <dbReference type="Proteomes" id="UP000034207"/>
    </source>
</evidence>
<protein>
    <submittedName>
        <fullName evidence="2">Uncharacterized protein</fullName>
    </submittedName>
</protein>
<keyword evidence="1" id="KW-0472">Membrane</keyword>
<dbReference type="PATRIC" id="fig|1618345.3.peg.150"/>
<evidence type="ECO:0000313" key="2">
    <source>
        <dbReference type="EMBL" id="KKQ95163.1"/>
    </source>
</evidence>
<dbReference type="Pfam" id="PF07963">
    <property type="entry name" value="N_methyl"/>
    <property type="match status" value="1"/>
</dbReference>
<dbReference type="InterPro" id="IPR012902">
    <property type="entry name" value="N_methyl_site"/>
</dbReference>
<keyword evidence="1" id="KW-1133">Transmembrane helix</keyword>
<dbReference type="AlphaFoldDB" id="A0A0G0LTB1"/>
<accession>A0A0G0LTB1</accession>
<dbReference type="EMBL" id="LBVV01000003">
    <property type="protein sequence ID" value="KKQ95163.1"/>
    <property type="molecule type" value="Genomic_DNA"/>
</dbReference>
<dbReference type="STRING" id="1618345.UT18_C0003G0022"/>
<dbReference type="Gene3D" id="3.30.700.10">
    <property type="entry name" value="Glycoprotein, Type 4 Pilin"/>
    <property type="match status" value="1"/>
</dbReference>
<gene>
    <name evidence="2" type="ORF">UT18_C0003G0022</name>
</gene>
<name>A0A0G0LTB1_UNCC2</name>
<organism evidence="2 3">
    <name type="scientific">candidate division CPR2 bacterium GW2011_GWC2_39_10</name>
    <dbReference type="NCBI Taxonomy" id="1618345"/>
    <lineage>
        <taxon>Bacteria</taxon>
        <taxon>Bacteria division CPR2</taxon>
    </lineage>
</organism>
<comment type="caution">
    <text evidence="2">The sequence shown here is derived from an EMBL/GenBank/DDBJ whole genome shotgun (WGS) entry which is preliminary data.</text>
</comment>
<proteinExistence type="predicted"/>
<dbReference type="NCBIfam" id="TIGR02532">
    <property type="entry name" value="IV_pilin_GFxxxE"/>
    <property type="match status" value="1"/>
</dbReference>
<dbReference type="SUPFAM" id="SSF54523">
    <property type="entry name" value="Pili subunits"/>
    <property type="match status" value="1"/>
</dbReference>
<evidence type="ECO:0000256" key="1">
    <source>
        <dbReference type="SAM" id="Phobius"/>
    </source>
</evidence>
<feature type="transmembrane region" description="Helical" evidence="1">
    <location>
        <begin position="12"/>
        <end position="35"/>
    </location>
</feature>
<reference evidence="2 3" key="1">
    <citation type="journal article" date="2015" name="Nature">
        <title>rRNA introns, odd ribosomes, and small enigmatic genomes across a large radiation of phyla.</title>
        <authorList>
            <person name="Brown C.T."/>
            <person name="Hug L.A."/>
            <person name="Thomas B.C."/>
            <person name="Sharon I."/>
            <person name="Castelle C.J."/>
            <person name="Singh A."/>
            <person name="Wilkins M.J."/>
            <person name="Williams K.H."/>
            <person name="Banfield J.F."/>
        </authorList>
    </citation>
    <scope>NUCLEOTIDE SEQUENCE [LARGE SCALE GENOMIC DNA]</scope>
</reference>
<sequence length="205" mass="22130">MSDYKKQGGYTIIELLVVISIFAVLSAVIGSTFLASRRNEYVLEQAAQELAAEIRLVQSEAMAVKRFQKGGSTVTAKAVAMTIKTGSYDPEIYWINSTDPSNPCPTMTSNFTKVRSLALSNRANIQNIKSAGLSIPQIYMVYTSPFGKYTGIESATEPSFMDDINNSCKPTGSISKNVKITLESAGKELDIFLDNDTGSVSVGGI</sequence>
<dbReference type="InterPro" id="IPR045584">
    <property type="entry name" value="Pilin-like"/>
</dbReference>